<dbReference type="PROSITE" id="PS50263">
    <property type="entry name" value="CN_HYDROLASE"/>
    <property type="match status" value="1"/>
</dbReference>
<dbReference type="EMBL" id="CP017269">
    <property type="protein sequence ID" value="AOT69680.1"/>
    <property type="molecule type" value="Genomic_DNA"/>
</dbReference>
<dbReference type="RefSeq" id="WP_069975635.1">
    <property type="nucleotide sequence ID" value="NZ_CP017269.1"/>
</dbReference>
<gene>
    <name evidence="4" type="ORF">Gferi_08860</name>
</gene>
<dbReference type="STRING" id="1424294.Gferi_08860"/>
<evidence type="ECO:0000259" key="3">
    <source>
        <dbReference type="PROSITE" id="PS50263"/>
    </source>
</evidence>
<organism evidence="4 5">
    <name type="scientific">Geosporobacter ferrireducens</name>
    <dbReference type="NCBI Taxonomy" id="1424294"/>
    <lineage>
        <taxon>Bacteria</taxon>
        <taxon>Bacillati</taxon>
        <taxon>Bacillota</taxon>
        <taxon>Clostridia</taxon>
        <taxon>Peptostreptococcales</taxon>
        <taxon>Thermotaleaceae</taxon>
        <taxon>Geosporobacter</taxon>
    </lineage>
</organism>
<dbReference type="CDD" id="cd07572">
    <property type="entry name" value="nit"/>
    <property type="match status" value="1"/>
</dbReference>
<dbReference type="GO" id="GO:0006107">
    <property type="term" value="P:oxaloacetate metabolic process"/>
    <property type="evidence" value="ECO:0007669"/>
    <property type="project" value="TreeGrafter"/>
</dbReference>
<evidence type="ECO:0000256" key="1">
    <source>
        <dbReference type="ARBA" id="ARBA00010613"/>
    </source>
</evidence>
<protein>
    <submittedName>
        <fullName evidence="4">Carbon-nitrogen hydrolase</fullName>
    </submittedName>
</protein>
<dbReference type="InterPro" id="IPR001110">
    <property type="entry name" value="UPF0012_CS"/>
</dbReference>
<reference evidence="4 5" key="1">
    <citation type="submission" date="2016-09" db="EMBL/GenBank/DDBJ databases">
        <title>Genomic analysis reveals versatility of anaerobic energy metabolism of Geosporobacter ferrireducens IRF9 of phylum Firmicutes.</title>
        <authorList>
            <person name="Kim S.-J."/>
        </authorList>
    </citation>
    <scope>NUCLEOTIDE SEQUENCE [LARGE SCALE GENOMIC DNA]</scope>
    <source>
        <strain evidence="4 5">IRF9</strain>
    </source>
</reference>
<sequence>MSVFKIAVCQMLIEEEKDRNLKRAETMIRESAAAGSQWVVLPEMFNCPYDNKYFPDFAEEFPGPTTKMLSSLAKELSIFLIGGSIPERYEDKIYNTSFIFDFQGNLAGKHRKMHLFDIDVAGGIRFQESEILSAGEAVTVANAPQCPVGVSICYDMRFPELVRLMTLEGAKVIVIPAAFNMTTGPAHWELLARTRALDNQVYFIAASPARNLNTSYHAYGHSIVVNPWGTVIAQADEKEGILYVEIDLELVEKVRRELPLLAHRRKDVYALCKK</sequence>
<keyword evidence="2 4" id="KW-0378">Hydrolase</keyword>
<evidence type="ECO:0000313" key="4">
    <source>
        <dbReference type="EMBL" id="AOT69680.1"/>
    </source>
</evidence>
<dbReference type="Gene3D" id="3.60.110.10">
    <property type="entry name" value="Carbon-nitrogen hydrolase"/>
    <property type="match status" value="1"/>
</dbReference>
<dbReference type="PANTHER" id="PTHR23088">
    <property type="entry name" value="NITRILASE-RELATED"/>
    <property type="match status" value="1"/>
</dbReference>
<dbReference type="InterPro" id="IPR003010">
    <property type="entry name" value="C-N_Hydrolase"/>
</dbReference>
<name>A0A1D8GFK3_9FIRM</name>
<proteinExistence type="inferred from homology"/>
<dbReference type="OrthoDB" id="9811121at2"/>
<feature type="domain" description="CN hydrolase" evidence="3">
    <location>
        <begin position="4"/>
        <end position="248"/>
    </location>
</feature>
<comment type="similarity">
    <text evidence="1">Belongs to the carbon-nitrogen hydrolase superfamily. NIT1/NIT2 family.</text>
</comment>
<dbReference type="InterPro" id="IPR045254">
    <property type="entry name" value="Nit1/2_C-N_Hydrolase"/>
</dbReference>
<dbReference type="KEGG" id="gfe:Gferi_08860"/>
<dbReference type="GO" id="GO:0050152">
    <property type="term" value="F:omega-amidase activity"/>
    <property type="evidence" value="ECO:0007669"/>
    <property type="project" value="TreeGrafter"/>
</dbReference>
<dbReference type="Proteomes" id="UP000095743">
    <property type="component" value="Chromosome"/>
</dbReference>
<dbReference type="SUPFAM" id="SSF56317">
    <property type="entry name" value="Carbon-nitrogen hydrolase"/>
    <property type="match status" value="1"/>
</dbReference>
<dbReference type="PANTHER" id="PTHR23088:SF30">
    <property type="entry name" value="OMEGA-AMIDASE NIT2"/>
    <property type="match status" value="1"/>
</dbReference>
<dbReference type="FunFam" id="3.60.110.10:FF:000002">
    <property type="entry name" value="Nitrilase family member 2"/>
    <property type="match status" value="1"/>
</dbReference>
<evidence type="ECO:0000256" key="2">
    <source>
        <dbReference type="ARBA" id="ARBA00022801"/>
    </source>
</evidence>
<keyword evidence="5" id="KW-1185">Reference proteome</keyword>
<dbReference type="InterPro" id="IPR036526">
    <property type="entry name" value="C-N_Hydrolase_sf"/>
</dbReference>
<dbReference type="GO" id="GO:0006541">
    <property type="term" value="P:glutamine metabolic process"/>
    <property type="evidence" value="ECO:0007669"/>
    <property type="project" value="TreeGrafter"/>
</dbReference>
<evidence type="ECO:0000313" key="5">
    <source>
        <dbReference type="Proteomes" id="UP000095743"/>
    </source>
</evidence>
<dbReference type="AlphaFoldDB" id="A0A1D8GFK3"/>
<dbReference type="Pfam" id="PF00795">
    <property type="entry name" value="CN_hydrolase"/>
    <property type="match status" value="1"/>
</dbReference>
<accession>A0A1D8GFK3</accession>
<dbReference type="PROSITE" id="PS01227">
    <property type="entry name" value="UPF0012"/>
    <property type="match status" value="1"/>
</dbReference>
<dbReference type="GO" id="GO:0006528">
    <property type="term" value="P:asparagine metabolic process"/>
    <property type="evidence" value="ECO:0007669"/>
    <property type="project" value="TreeGrafter"/>
</dbReference>